<gene>
    <name evidence="1" type="ORF">M9H77_09262</name>
</gene>
<keyword evidence="2" id="KW-1185">Reference proteome</keyword>
<proteinExistence type="predicted"/>
<dbReference type="Proteomes" id="UP001060085">
    <property type="component" value="Linkage Group LG02"/>
</dbReference>
<sequence length="258" mass="29341">MYDPYIAAPTVHLHIPCRSSAQEPLTQFSGPARRPNKARDVPSPTQRKRVKASNWEQTGPAEGGTVDPELIPSYWGHVAGSILRGQAWIYMYFPMFTPAVRPGTQSCRPYIQQYSMLGYKTEHKLLDIRLRLDMMSAEEARRPANNRIYIVRNLFVKALWLEVPSHLLTETWSSVPAIPPSACTNDYMQWFLPQSHPQLQNSVNIPRGFHVLVDPSMLVRALLDLVAREARERMPRKLKAAGILLASVAAKNKERKMK</sequence>
<accession>A0ACC0C0F7</accession>
<name>A0ACC0C0F7_CATRO</name>
<evidence type="ECO:0000313" key="2">
    <source>
        <dbReference type="Proteomes" id="UP001060085"/>
    </source>
</evidence>
<evidence type="ECO:0000313" key="1">
    <source>
        <dbReference type="EMBL" id="KAI5678312.1"/>
    </source>
</evidence>
<protein>
    <submittedName>
        <fullName evidence="1">Uncharacterized protein</fullName>
    </submittedName>
</protein>
<reference evidence="2" key="1">
    <citation type="journal article" date="2023" name="Nat. Plants">
        <title>Single-cell RNA sequencing provides a high-resolution roadmap for understanding the multicellular compartmentation of specialized metabolism.</title>
        <authorList>
            <person name="Sun S."/>
            <person name="Shen X."/>
            <person name="Li Y."/>
            <person name="Li Y."/>
            <person name="Wang S."/>
            <person name="Li R."/>
            <person name="Zhang H."/>
            <person name="Shen G."/>
            <person name="Guo B."/>
            <person name="Wei J."/>
            <person name="Xu J."/>
            <person name="St-Pierre B."/>
            <person name="Chen S."/>
            <person name="Sun C."/>
        </authorList>
    </citation>
    <scope>NUCLEOTIDE SEQUENCE [LARGE SCALE GENOMIC DNA]</scope>
</reference>
<dbReference type="EMBL" id="CM044702">
    <property type="protein sequence ID" value="KAI5678312.1"/>
    <property type="molecule type" value="Genomic_DNA"/>
</dbReference>
<comment type="caution">
    <text evidence="1">The sequence shown here is derived from an EMBL/GenBank/DDBJ whole genome shotgun (WGS) entry which is preliminary data.</text>
</comment>
<organism evidence="1 2">
    <name type="scientific">Catharanthus roseus</name>
    <name type="common">Madagascar periwinkle</name>
    <name type="synonym">Vinca rosea</name>
    <dbReference type="NCBI Taxonomy" id="4058"/>
    <lineage>
        <taxon>Eukaryota</taxon>
        <taxon>Viridiplantae</taxon>
        <taxon>Streptophyta</taxon>
        <taxon>Embryophyta</taxon>
        <taxon>Tracheophyta</taxon>
        <taxon>Spermatophyta</taxon>
        <taxon>Magnoliopsida</taxon>
        <taxon>eudicotyledons</taxon>
        <taxon>Gunneridae</taxon>
        <taxon>Pentapetalae</taxon>
        <taxon>asterids</taxon>
        <taxon>lamiids</taxon>
        <taxon>Gentianales</taxon>
        <taxon>Apocynaceae</taxon>
        <taxon>Rauvolfioideae</taxon>
        <taxon>Vinceae</taxon>
        <taxon>Catharanthinae</taxon>
        <taxon>Catharanthus</taxon>
    </lineage>
</organism>